<dbReference type="Proteomes" id="UP000193922">
    <property type="component" value="Unassembled WGS sequence"/>
</dbReference>
<dbReference type="Gene3D" id="3.40.50.300">
    <property type="entry name" value="P-loop containing nucleotide triphosphate hydrolases"/>
    <property type="match status" value="2"/>
</dbReference>
<dbReference type="PROSITE" id="PS51192">
    <property type="entry name" value="HELICASE_ATP_BIND_1"/>
    <property type="match status" value="1"/>
</dbReference>
<proteinExistence type="inferred from homology"/>
<dbReference type="GO" id="GO:0016787">
    <property type="term" value="F:hydrolase activity"/>
    <property type="evidence" value="ECO:0007669"/>
    <property type="project" value="UniProtKB-KW"/>
</dbReference>
<dbReference type="AlphaFoldDB" id="A0A1Y1WEQ4"/>
<dbReference type="InterPro" id="IPR027417">
    <property type="entry name" value="P-loop_NTPase"/>
</dbReference>
<dbReference type="GO" id="GO:0003724">
    <property type="term" value="F:RNA helicase activity"/>
    <property type="evidence" value="ECO:0007669"/>
    <property type="project" value="UniProtKB-EC"/>
</dbReference>
<comment type="caution">
    <text evidence="8">The sequence shown here is derived from an EMBL/GenBank/DDBJ whole genome shotgun (WGS) entry which is preliminary data.</text>
</comment>
<dbReference type="Pfam" id="PF00270">
    <property type="entry name" value="DEAD"/>
    <property type="match status" value="1"/>
</dbReference>
<dbReference type="GO" id="GO:0005524">
    <property type="term" value="F:ATP binding"/>
    <property type="evidence" value="ECO:0007669"/>
    <property type="project" value="UniProtKB-UniRule"/>
</dbReference>
<dbReference type="SUPFAM" id="SSF52540">
    <property type="entry name" value="P-loop containing nucleoside triphosphate hydrolases"/>
    <property type="match status" value="1"/>
</dbReference>
<dbReference type="Pfam" id="PF00271">
    <property type="entry name" value="Helicase_C"/>
    <property type="match status" value="1"/>
</dbReference>
<comment type="similarity">
    <text evidence="5">Belongs to the DEAD box helicase family.</text>
</comment>
<dbReference type="SMART" id="SM00487">
    <property type="entry name" value="DEXDc"/>
    <property type="match status" value="1"/>
</dbReference>
<keyword evidence="2 5" id="KW-0378">Hydrolase</keyword>
<evidence type="ECO:0000256" key="3">
    <source>
        <dbReference type="ARBA" id="ARBA00022840"/>
    </source>
</evidence>
<dbReference type="PANTHER" id="PTHR24031">
    <property type="entry name" value="RNA HELICASE"/>
    <property type="match status" value="1"/>
</dbReference>
<feature type="domain" description="Helicase C-terminal" evidence="7">
    <location>
        <begin position="375"/>
        <end position="527"/>
    </location>
</feature>
<evidence type="ECO:0000313" key="8">
    <source>
        <dbReference type="EMBL" id="ORX71818.1"/>
    </source>
</evidence>
<dbReference type="EC" id="3.6.4.13" evidence="5"/>
<dbReference type="InterPro" id="IPR014001">
    <property type="entry name" value="Helicase_ATP-bd"/>
</dbReference>
<evidence type="ECO:0000259" key="6">
    <source>
        <dbReference type="PROSITE" id="PS51192"/>
    </source>
</evidence>
<accession>A0A1Y1WEQ4</accession>
<keyword evidence="9" id="KW-1185">Reference proteome</keyword>
<dbReference type="InterPro" id="IPR001650">
    <property type="entry name" value="Helicase_C-like"/>
</dbReference>
<evidence type="ECO:0000256" key="1">
    <source>
        <dbReference type="ARBA" id="ARBA00022741"/>
    </source>
</evidence>
<name>A0A1Y1WEQ4_9FUNG</name>
<evidence type="ECO:0000256" key="4">
    <source>
        <dbReference type="ARBA" id="ARBA00022884"/>
    </source>
</evidence>
<keyword evidence="1 5" id="KW-0547">Nucleotide-binding</keyword>
<dbReference type="InterPro" id="IPR011545">
    <property type="entry name" value="DEAD/DEAH_box_helicase_dom"/>
</dbReference>
<dbReference type="RefSeq" id="XP_040745242.1">
    <property type="nucleotide sequence ID" value="XM_040885363.1"/>
</dbReference>
<keyword evidence="4 5" id="KW-0694">RNA-binding</keyword>
<reference evidence="8 9" key="1">
    <citation type="submission" date="2016-07" db="EMBL/GenBank/DDBJ databases">
        <title>Pervasive Adenine N6-methylation of Active Genes in Fungi.</title>
        <authorList>
            <consortium name="DOE Joint Genome Institute"/>
            <person name="Mondo S.J."/>
            <person name="Dannebaum R.O."/>
            <person name="Kuo R.C."/>
            <person name="Labutti K."/>
            <person name="Haridas S."/>
            <person name="Kuo A."/>
            <person name="Salamov A."/>
            <person name="Ahrendt S.R."/>
            <person name="Lipzen A."/>
            <person name="Sullivan W."/>
            <person name="Andreopoulos W.B."/>
            <person name="Clum A."/>
            <person name="Lindquist E."/>
            <person name="Daum C."/>
            <person name="Ramamoorthy G.K."/>
            <person name="Gryganskyi A."/>
            <person name="Culley D."/>
            <person name="Magnuson J.K."/>
            <person name="James T.Y."/>
            <person name="O'Malley M.A."/>
            <person name="Stajich J.E."/>
            <person name="Spatafora J.W."/>
            <person name="Visel A."/>
            <person name="Grigoriev I.V."/>
        </authorList>
    </citation>
    <scope>NUCLEOTIDE SEQUENCE [LARGE SCALE GENOMIC DNA]</scope>
    <source>
        <strain evidence="8 9">ATCC 12442</strain>
    </source>
</reference>
<evidence type="ECO:0000256" key="2">
    <source>
        <dbReference type="ARBA" id="ARBA00022801"/>
    </source>
</evidence>
<evidence type="ECO:0000313" key="9">
    <source>
        <dbReference type="Proteomes" id="UP000193922"/>
    </source>
</evidence>
<dbReference type="OrthoDB" id="10256233at2759"/>
<comment type="domain">
    <text evidence="5">The Q motif is unique to and characteristic of the DEAD box family of RNA helicases and controls ATP binding and hydrolysis.</text>
</comment>
<dbReference type="EMBL" id="MCFD01000003">
    <property type="protein sequence ID" value="ORX71818.1"/>
    <property type="molecule type" value="Genomic_DNA"/>
</dbReference>
<protein>
    <recommendedName>
        <fullName evidence="5">ATP-dependent RNA helicase</fullName>
        <ecNumber evidence="5">3.6.4.13</ecNumber>
    </recommendedName>
</protein>
<dbReference type="PROSITE" id="PS51194">
    <property type="entry name" value="HELICASE_CTER"/>
    <property type="match status" value="1"/>
</dbReference>
<keyword evidence="5" id="KW-0347">Helicase</keyword>
<comment type="function">
    <text evidence="5">RNA helicase.</text>
</comment>
<dbReference type="STRING" id="61395.A0A1Y1WEQ4"/>
<feature type="domain" description="Helicase ATP-binding" evidence="6">
    <location>
        <begin position="29"/>
        <end position="204"/>
    </location>
</feature>
<dbReference type="SMART" id="SM00490">
    <property type="entry name" value="HELICc"/>
    <property type="match status" value="1"/>
</dbReference>
<evidence type="ECO:0000259" key="7">
    <source>
        <dbReference type="PROSITE" id="PS51194"/>
    </source>
</evidence>
<gene>
    <name evidence="8" type="ORF">DL89DRAFT_255549</name>
</gene>
<dbReference type="GeneID" id="63802011"/>
<dbReference type="GO" id="GO:0003723">
    <property type="term" value="F:RNA binding"/>
    <property type="evidence" value="ECO:0007669"/>
    <property type="project" value="UniProtKB-UniRule"/>
</dbReference>
<organism evidence="8 9">
    <name type="scientific">Linderina pennispora</name>
    <dbReference type="NCBI Taxonomy" id="61395"/>
    <lineage>
        <taxon>Eukaryota</taxon>
        <taxon>Fungi</taxon>
        <taxon>Fungi incertae sedis</taxon>
        <taxon>Zoopagomycota</taxon>
        <taxon>Kickxellomycotina</taxon>
        <taxon>Kickxellomycetes</taxon>
        <taxon>Kickxellales</taxon>
        <taxon>Kickxellaceae</taxon>
        <taxon>Linderina</taxon>
    </lineage>
</organism>
<sequence length="527" mass="57767">MHLDARLLAAISTLYNIKEPTALQRRLMPHLMSPRNHVVVVEATGTGKTFTMLLAMLSATVAEYKALAGEKKPLEYLKMTSLFVVPNRELALQIEQWAKQILKEAYPELGGMVQSFVSGEPYQAQQIKVLKRHGPPAIAVGTPRRLLELLSDDGKATGAKDFVGLRRLYIDEVDNLVKIPGKHATEKQRKLRLTKPRPGQVLVDTVFEMFGLAALARAQQPKRLAPTPSRQHKIGWHKDDMAVSKQFGAAMGAVERGIEAVEIDRDMGKGIVGARTLQVVASSATASRALRSWMGRRGWVGPQPVWVTSEAQRTPPQIKHFCLVVENEHKIRNLQIKDKSPEAALARYREALDAKAAWVPGATPWDSGVEVRSEQQQQTVMEIMAEAASNVIREMQPAGTVVIFTRADASTAQFGHVLESYGVRARDIMMRFGDSAMSGGSEPAVFLATEEAARGLDIPDASLVLILDVPKTVGSYLHMAGRTGRCGRAGSVVTVVPVGRLGYYESKMRGIYGALGVQPLRAPFVED</sequence>
<keyword evidence="3 5" id="KW-0067">ATP-binding</keyword>
<evidence type="ECO:0000256" key="5">
    <source>
        <dbReference type="RuleBase" id="RU365068"/>
    </source>
</evidence>
<comment type="catalytic activity">
    <reaction evidence="5">
        <text>ATP + H2O = ADP + phosphate + H(+)</text>
        <dbReference type="Rhea" id="RHEA:13065"/>
        <dbReference type="ChEBI" id="CHEBI:15377"/>
        <dbReference type="ChEBI" id="CHEBI:15378"/>
        <dbReference type="ChEBI" id="CHEBI:30616"/>
        <dbReference type="ChEBI" id="CHEBI:43474"/>
        <dbReference type="ChEBI" id="CHEBI:456216"/>
        <dbReference type="EC" id="3.6.4.13"/>
    </reaction>
</comment>